<organism evidence="1">
    <name type="scientific">Rhizophora mucronata</name>
    <name type="common">Asiatic mangrove</name>
    <dbReference type="NCBI Taxonomy" id="61149"/>
    <lineage>
        <taxon>Eukaryota</taxon>
        <taxon>Viridiplantae</taxon>
        <taxon>Streptophyta</taxon>
        <taxon>Embryophyta</taxon>
        <taxon>Tracheophyta</taxon>
        <taxon>Spermatophyta</taxon>
        <taxon>Magnoliopsida</taxon>
        <taxon>eudicotyledons</taxon>
        <taxon>Gunneridae</taxon>
        <taxon>Pentapetalae</taxon>
        <taxon>rosids</taxon>
        <taxon>fabids</taxon>
        <taxon>Malpighiales</taxon>
        <taxon>Rhizophoraceae</taxon>
        <taxon>Rhizophora</taxon>
    </lineage>
</organism>
<reference evidence="1" key="1">
    <citation type="submission" date="2018-02" db="EMBL/GenBank/DDBJ databases">
        <title>Rhizophora mucronata_Transcriptome.</title>
        <authorList>
            <person name="Meera S.P."/>
            <person name="Sreeshan A."/>
            <person name="Augustine A."/>
        </authorList>
    </citation>
    <scope>NUCLEOTIDE SEQUENCE</scope>
    <source>
        <tissue evidence="1">Leaf</tissue>
    </source>
</reference>
<name>A0A2P2PBC1_RHIMU</name>
<evidence type="ECO:0000313" key="1">
    <source>
        <dbReference type="EMBL" id="MBX52024.1"/>
    </source>
</evidence>
<sequence length="70" mass="8296">MGLFCGFKKCGSFEIIMYGPVSGEFLFFFWAESSNFVKVNFFPLLHCMFYLCPLLEFMENKVICFLIFEF</sequence>
<dbReference type="AlphaFoldDB" id="A0A2P2PBC1"/>
<dbReference type="EMBL" id="GGEC01071540">
    <property type="protein sequence ID" value="MBX52024.1"/>
    <property type="molecule type" value="Transcribed_RNA"/>
</dbReference>
<accession>A0A2P2PBC1</accession>
<proteinExistence type="predicted"/>
<protein>
    <submittedName>
        <fullName evidence="1">Uncharacterized protein</fullName>
    </submittedName>
</protein>